<organism evidence="9 10">
    <name type="scientific">Streptomyces doebereineriae</name>
    <dbReference type="NCBI Taxonomy" id="3075528"/>
    <lineage>
        <taxon>Bacteria</taxon>
        <taxon>Bacillati</taxon>
        <taxon>Actinomycetota</taxon>
        <taxon>Actinomycetes</taxon>
        <taxon>Kitasatosporales</taxon>
        <taxon>Streptomycetaceae</taxon>
        <taxon>Streptomyces</taxon>
    </lineage>
</organism>
<feature type="domain" description="SnoaL-like" evidence="8">
    <location>
        <begin position="349"/>
        <end position="469"/>
    </location>
</feature>
<keyword evidence="3" id="KW-0520">NAD</keyword>
<evidence type="ECO:0000256" key="1">
    <source>
        <dbReference type="ARBA" id="ARBA00009986"/>
    </source>
</evidence>
<evidence type="ECO:0000259" key="8">
    <source>
        <dbReference type="Pfam" id="PF13577"/>
    </source>
</evidence>
<dbReference type="InterPro" id="IPR029510">
    <property type="entry name" value="Ald_DH_CS_GLU"/>
</dbReference>
<evidence type="ECO:0000313" key="10">
    <source>
        <dbReference type="Proteomes" id="UP001183824"/>
    </source>
</evidence>
<dbReference type="SUPFAM" id="SSF54427">
    <property type="entry name" value="NTF2-like"/>
    <property type="match status" value="1"/>
</dbReference>
<feature type="domain" description="Aldehyde dehydrogenase" evidence="7">
    <location>
        <begin position="66"/>
        <end position="293"/>
    </location>
</feature>
<dbReference type="Pfam" id="PF00171">
    <property type="entry name" value="Aldedh"/>
    <property type="match status" value="1"/>
</dbReference>
<feature type="region of interest" description="Disordered" evidence="6">
    <location>
        <begin position="298"/>
        <end position="351"/>
    </location>
</feature>
<accession>A0ABU2VE93</accession>
<evidence type="ECO:0000256" key="2">
    <source>
        <dbReference type="ARBA" id="ARBA00023002"/>
    </source>
</evidence>
<dbReference type="InterPro" id="IPR016161">
    <property type="entry name" value="Ald_DH/histidinol_DH"/>
</dbReference>
<dbReference type="InterPro" id="IPR037401">
    <property type="entry name" value="SnoaL-like"/>
</dbReference>
<dbReference type="EMBL" id="JAVREZ010000010">
    <property type="protein sequence ID" value="MDT0483881.1"/>
    <property type="molecule type" value="Genomic_DNA"/>
</dbReference>
<dbReference type="Gene3D" id="3.10.450.50">
    <property type="match status" value="1"/>
</dbReference>
<dbReference type="Gene3D" id="3.40.309.10">
    <property type="entry name" value="Aldehyde Dehydrogenase, Chain A, domain 2"/>
    <property type="match status" value="1"/>
</dbReference>
<dbReference type="InterPro" id="IPR016162">
    <property type="entry name" value="Ald_DH_N"/>
</dbReference>
<feature type="active site" evidence="4">
    <location>
        <position position="260"/>
    </location>
</feature>
<feature type="compositionally biased region" description="Basic residues" evidence="6">
    <location>
        <begin position="51"/>
        <end position="63"/>
    </location>
</feature>
<dbReference type="RefSeq" id="WP_311716757.1">
    <property type="nucleotide sequence ID" value="NZ_JAVREZ010000010.1"/>
</dbReference>
<dbReference type="PROSITE" id="PS00687">
    <property type="entry name" value="ALDEHYDE_DEHYDR_GLU"/>
    <property type="match status" value="1"/>
</dbReference>
<feature type="region of interest" description="Disordered" evidence="6">
    <location>
        <begin position="1"/>
        <end position="63"/>
    </location>
</feature>
<dbReference type="InterPro" id="IPR016163">
    <property type="entry name" value="Ald_DH_C"/>
</dbReference>
<comment type="similarity">
    <text evidence="1 5">Belongs to the aldehyde dehydrogenase family.</text>
</comment>
<dbReference type="PANTHER" id="PTHR42986">
    <property type="entry name" value="BENZALDEHYDE DEHYDROGENASE YFMT"/>
    <property type="match status" value="1"/>
</dbReference>
<evidence type="ECO:0000256" key="4">
    <source>
        <dbReference type="PROSITE-ProRule" id="PRU10007"/>
    </source>
</evidence>
<keyword evidence="10" id="KW-1185">Reference proteome</keyword>
<gene>
    <name evidence="9" type="ORF">RNB18_27355</name>
</gene>
<dbReference type="PANTHER" id="PTHR42986:SF1">
    <property type="entry name" value="BENZALDEHYDE DEHYDROGENASE YFMT"/>
    <property type="match status" value="1"/>
</dbReference>
<proteinExistence type="inferred from homology"/>
<dbReference type="Proteomes" id="UP001183824">
    <property type="component" value="Unassembled WGS sequence"/>
</dbReference>
<dbReference type="InterPro" id="IPR015590">
    <property type="entry name" value="Aldehyde_DH_dom"/>
</dbReference>
<sequence length="542" mass="58997">MSATETEAPTSGAVRTSDLLVAAASVRPRPSPVNRSRGSRRPPSRTSTSRWTRRRPRSRRGRIFRPAARRSVLERAAVLLGERTDDIVATMSREMGAALPWCGFNVHVAKGMLIEAAAQAYAAVGEVIPSDVPGLTALGVRQPVGVVVGVVVVGIAPWNAPLILGVRSIVWPLVWGDTVVLKSSEQTPLTQAAIVQVLHDAGVPDGAVNLISNAPEEGPSVIEALIAHRAVTRVQCTGSSRVGRIIGELGGRHLTRVGLELGGKAPFLVLPDADLEEAAAPAGLGAFMNQGELRPSARRWERHGWTPARQRPPSGSTESWRSSSGPSDEAPETRDLHPSEESTMSQADNDRHEIRQLIENWALWRDAGDWGRFATVWHPRDGRMSATWFQGSATDFIKASREGFENGISILHFLGGHTADIVGDRAVAQTKMTINQRASVDGVEVDVVCTGRFYDFLARHEGRWTLVRRQPIYEKDRLDVVDPAASLTLDPDLLNRFPIGYRHLGYLQTKAGFTVKEGLPGLTGTAVEQLYGEGRQWLVEAR</sequence>
<evidence type="ECO:0000256" key="6">
    <source>
        <dbReference type="SAM" id="MobiDB-lite"/>
    </source>
</evidence>
<protein>
    <submittedName>
        <fullName evidence="9">Aldehyde dehydrogenase family protein</fullName>
    </submittedName>
</protein>
<dbReference type="InterPro" id="IPR032710">
    <property type="entry name" value="NTF2-like_dom_sf"/>
</dbReference>
<evidence type="ECO:0000256" key="5">
    <source>
        <dbReference type="RuleBase" id="RU003345"/>
    </source>
</evidence>
<evidence type="ECO:0000256" key="3">
    <source>
        <dbReference type="ARBA" id="ARBA00023027"/>
    </source>
</evidence>
<evidence type="ECO:0000259" key="7">
    <source>
        <dbReference type="Pfam" id="PF00171"/>
    </source>
</evidence>
<dbReference type="SUPFAM" id="SSF53720">
    <property type="entry name" value="ALDH-like"/>
    <property type="match status" value="1"/>
</dbReference>
<feature type="compositionally biased region" description="Low complexity" evidence="6">
    <location>
        <begin position="25"/>
        <end position="36"/>
    </location>
</feature>
<feature type="compositionally biased region" description="Basic and acidic residues" evidence="6">
    <location>
        <begin position="331"/>
        <end position="340"/>
    </location>
</feature>
<comment type="caution">
    <text evidence="9">The sequence shown here is derived from an EMBL/GenBank/DDBJ whole genome shotgun (WGS) entry which is preliminary data.</text>
</comment>
<evidence type="ECO:0000313" key="9">
    <source>
        <dbReference type="EMBL" id="MDT0483881.1"/>
    </source>
</evidence>
<reference evidence="10" key="1">
    <citation type="submission" date="2023-07" db="EMBL/GenBank/DDBJ databases">
        <title>30 novel species of actinomycetes from the DSMZ collection.</title>
        <authorList>
            <person name="Nouioui I."/>
        </authorList>
    </citation>
    <scope>NUCLEOTIDE SEQUENCE [LARGE SCALE GENOMIC DNA]</scope>
    <source>
        <strain evidence="10">DSM 41640</strain>
    </source>
</reference>
<dbReference type="Gene3D" id="3.40.605.10">
    <property type="entry name" value="Aldehyde Dehydrogenase, Chain A, domain 1"/>
    <property type="match status" value="1"/>
</dbReference>
<dbReference type="Pfam" id="PF13577">
    <property type="entry name" value="SnoaL_4"/>
    <property type="match status" value="1"/>
</dbReference>
<keyword evidence="2 5" id="KW-0560">Oxidoreductase</keyword>
<feature type="compositionally biased region" description="Low complexity" evidence="6">
    <location>
        <begin position="312"/>
        <end position="327"/>
    </location>
</feature>
<name>A0ABU2VE93_9ACTN</name>